<dbReference type="OrthoDB" id="277802at2759"/>
<dbReference type="Pfam" id="PF00076">
    <property type="entry name" value="RRM_1"/>
    <property type="match status" value="1"/>
</dbReference>
<name>A0A7L3M394_9PASS</name>
<accession>A0A7L3M394</accession>
<protein>
    <submittedName>
        <fullName evidence="3">RU2B protein</fullName>
    </submittedName>
</protein>
<dbReference type="Gene3D" id="3.30.70.330">
    <property type="match status" value="1"/>
</dbReference>
<dbReference type="AlphaFoldDB" id="A0A7L3M394"/>
<dbReference type="SUPFAM" id="SSF54928">
    <property type="entry name" value="RNA-binding domain, RBD"/>
    <property type="match status" value="1"/>
</dbReference>
<comment type="caution">
    <text evidence="3">The sequence shown here is derived from an EMBL/GenBank/DDBJ whole genome shotgun (WGS) entry which is preliminary data.</text>
</comment>
<dbReference type="GO" id="GO:0003723">
    <property type="term" value="F:RNA binding"/>
    <property type="evidence" value="ECO:0007669"/>
    <property type="project" value="UniProtKB-KW"/>
</dbReference>
<dbReference type="InterPro" id="IPR035979">
    <property type="entry name" value="RBD_domain_sf"/>
</dbReference>
<gene>
    <name evidence="3" type="primary">Snrpb2</name>
    <name evidence="3" type="ORF">HORVUL_R07006</name>
</gene>
<keyword evidence="4" id="KW-1185">Reference proteome</keyword>
<evidence type="ECO:0000313" key="4">
    <source>
        <dbReference type="Proteomes" id="UP000558460"/>
    </source>
</evidence>
<feature type="domain" description="RRM" evidence="2">
    <location>
        <begin position="11"/>
        <end position="44"/>
    </location>
</feature>
<dbReference type="Proteomes" id="UP000558460">
    <property type="component" value="Unassembled WGS sequence"/>
</dbReference>
<evidence type="ECO:0000259" key="2">
    <source>
        <dbReference type="Pfam" id="PF00076"/>
    </source>
</evidence>
<feature type="non-terminal residue" evidence="3">
    <location>
        <position position="1"/>
    </location>
</feature>
<keyword evidence="1" id="KW-0694">RNA-binding</keyword>
<dbReference type="EMBL" id="VZUA01003836">
    <property type="protein sequence ID" value="NXU60351.1"/>
    <property type="molecule type" value="Genomic_DNA"/>
</dbReference>
<evidence type="ECO:0000256" key="1">
    <source>
        <dbReference type="ARBA" id="ARBA00022884"/>
    </source>
</evidence>
<reference evidence="3 4" key="1">
    <citation type="submission" date="2019-09" db="EMBL/GenBank/DDBJ databases">
        <title>Bird 10,000 Genomes (B10K) Project - Family phase.</title>
        <authorList>
            <person name="Zhang G."/>
        </authorList>
    </citation>
    <scope>NUCLEOTIDE SEQUENCE [LARGE SCALE GENOMIC DNA]</scope>
    <source>
        <strain evidence="3">B10K-DU-029-69</strain>
        <tissue evidence="3">Muscle</tissue>
    </source>
</reference>
<dbReference type="InterPro" id="IPR000504">
    <property type="entry name" value="RRM_dom"/>
</dbReference>
<evidence type="ECO:0000313" key="3">
    <source>
        <dbReference type="EMBL" id="NXU60351.1"/>
    </source>
</evidence>
<organism evidence="3 4">
    <name type="scientific">Horornis vulcanius</name>
    <dbReference type="NCBI Taxonomy" id="2585811"/>
    <lineage>
        <taxon>Eukaryota</taxon>
        <taxon>Metazoa</taxon>
        <taxon>Chordata</taxon>
        <taxon>Craniata</taxon>
        <taxon>Vertebrata</taxon>
        <taxon>Euteleostomi</taxon>
        <taxon>Archelosauria</taxon>
        <taxon>Archosauria</taxon>
        <taxon>Dinosauria</taxon>
        <taxon>Saurischia</taxon>
        <taxon>Theropoda</taxon>
        <taxon>Coelurosauria</taxon>
        <taxon>Aves</taxon>
        <taxon>Neognathae</taxon>
        <taxon>Neoaves</taxon>
        <taxon>Telluraves</taxon>
        <taxon>Australaves</taxon>
        <taxon>Passeriformes</taxon>
        <taxon>Sylvioidea</taxon>
        <taxon>Scotocercidae</taxon>
        <taxon>Horornis</taxon>
    </lineage>
</organism>
<dbReference type="PANTHER" id="PTHR10501">
    <property type="entry name" value="U1 SMALL NUCLEAR RIBONUCLEOPROTEIN A/U2 SMALL NUCLEAR RIBONUCLEOPROTEIN B"/>
    <property type="match status" value="1"/>
</dbReference>
<sequence length="72" mass="8260">QVPDNPPNYILFLNNLPEETNEMMLSMLFNQFPGFKEVRLFENENQAGAARDALQGFKITPSHAMKITYAKK</sequence>
<dbReference type="FunFam" id="3.30.70.330:FF:000029">
    <property type="entry name" value="U2 small nuclear ribonucleoprotein B"/>
    <property type="match status" value="1"/>
</dbReference>
<feature type="non-terminal residue" evidence="3">
    <location>
        <position position="72"/>
    </location>
</feature>
<dbReference type="InterPro" id="IPR012677">
    <property type="entry name" value="Nucleotide-bd_a/b_plait_sf"/>
</dbReference>
<proteinExistence type="predicted"/>